<feature type="compositionally biased region" description="Polar residues" evidence="1">
    <location>
        <begin position="330"/>
        <end position="346"/>
    </location>
</feature>
<feature type="compositionally biased region" description="Polar residues" evidence="1">
    <location>
        <begin position="139"/>
        <end position="149"/>
    </location>
</feature>
<protein>
    <submittedName>
        <fullName evidence="2">Uncharacterized protein</fullName>
    </submittedName>
</protein>
<feature type="compositionally biased region" description="Low complexity" evidence="1">
    <location>
        <begin position="248"/>
        <end position="263"/>
    </location>
</feature>
<feature type="compositionally biased region" description="Polar residues" evidence="1">
    <location>
        <begin position="853"/>
        <end position="882"/>
    </location>
</feature>
<evidence type="ECO:0000313" key="3">
    <source>
        <dbReference type="Proteomes" id="UP001438707"/>
    </source>
</evidence>
<feature type="region of interest" description="Disordered" evidence="1">
    <location>
        <begin position="1"/>
        <end position="401"/>
    </location>
</feature>
<feature type="region of interest" description="Disordered" evidence="1">
    <location>
        <begin position="490"/>
        <end position="547"/>
    </location>
</feature>
<sequence>MSLTSKSAQVPRQSILQQKRPASGRDQGSSSDEGQAWEAAKIASNGSSAPPRTSGISPTRPSIRGAAPSTPTKQEGPKADSSEEELDLSPRRLSKFQQRSPSALQVSASLQDGAGMGGSQSPRLSMRRPRPSGLAQPQADLQPTDTAAQSRRSSTRSPRKSTMASPRKSSIQQPASLTAEPSAALGDSSDEDLLTLGPPRATRPSSFVPRPSMVPPRASTMAPRASTTALRASTTAPPQQLAAQSRISLAPPRLSLAPLRNPNGESGVQEDARGQGPLSQLSPRLSQQPGAMPGQRLSVRPAAAAAPVEASSDDETDDLLSRASAGPRRSNMQQPRLSVIATQPRMSNMAPRPSQVPQPSRVPAAGVHSAAHRSPSRHASTAGSDRSTEETTLKALRTAGSSNVKVQDEWAYCRPEPSRAEVLGPDGLGPTLEEEILAQESARASKMGEQAEADARIKASSRQSSMQRVMSAKRANEGAIGMRPAEWVESPTGSLYEDGPFSQALAAEQNTQSREQSISHQQPQHMSHHDSCEAAAQQSREKYAAASARNSHASNLCGQQSFGFPSQSALGQQPDSALQQSPYRMQSETTGWIEAAVSDSEGILGESTAEPMHDGSTSQESASFSFACPPAGPQGQPQQDQSRLQASAPHGGQESAGSATPSMSFAVPARPAQHLERVTSGFRRPRTPTAFPAGATEFPFAFMQNMQGAQHPSQPPSQPHSNPSKASSSADLKDMPREPSLGSQTEPRLSHRSAAPDMDMQHNPRMSLRGDDDPFGQSTDPSSPGRVGRDRSFSQPSVHASSASASLDSPSSPRSRSLEQNQPRQSFWLMSQAGFGSEVTTANLQPDQIRHASVQSTKTAIGQPSASSQAFRRSLPVSSPRNHMTESGFGHRKQQQQQHAPMTYMPADDLHDDSRRTSRSPSRRESAFGAGESRAGVNYGQGPVSRSASQSRLQQLPLERISEAGEEEVQQQQLSPKNPWSRQSSHADGMSCMAEMGSPRPGMSRSSTMQTHEQDSRTGEKPGGYHEVPEGSFQQGRQGSAATRRWIETQPRSARHSVPHTPVRTSIDGLAGLEAIQGMLDNLADQLRQDMHQMEAGWELRWAQQQSAMQMLHSHIGLEQPPSIPDPRQGPDQPLSSPDSATRQGDIMPEIGQVPENEQALLVVEPHGASTQDEELEERLADMEARMAERLHQLVQLHEDQVAGIREDLHRGIIAASRSSSPDRSRPSARHHDALRQLQSQADAAPTHSTMGSLRTHVDHLMASLEARTAEAGLYRRQYDALSSRLDQIEKAHRESRAASRQHTEDEGKLHADRSRYEQDLEKRFRGVDKHVAAANSEALRTAADVKALSQRVSSSEWRVDKACVITMLHFIVASGCAATVNALNGKHGKLSQDLIGVREMCQLGDGKLSALAAEVSKMHRSLAPEQPSGRHGGTHKSHGHGKTAGGADKHVKAGGKHHYVMSADLVRV</sequence>
<feature type="region of interest" description="Disordered" evidence="1">
    <location>
        <begin position="1216"/>
        <end position="1235"/>
    </location>
</feature>
<evidence type="ECO:0000256" key="1">
    <source>
        <dbReference type="SAM" id="MobiDB-lite"/>
    </source>
</evidence>
<feature type="compositionally biased region" description="Polar residues" evidence="1">
    <location>
        <begin position="1134"/>
        <end position="1143"/>
    </location>
</feature>
<feature type="region of interest" description="Disordered" evidence="1">
    <location>
        <begin position="1422"/>
        <end position="1454"/>
    </location>
</feature>
<feature type="region of interest" description="Disordered" evidence="1">
    <location>
        <begin position="1117"/>
        <end position="1146"/>
    </location>
</feature>
<feature type="compositionally biased region" description="Basic residues" evidence="1">
    <location>
        <begin position="1433"/>
        <end position="1442"/>
    </location>
</feature>
<feature type="compositionally biased region" description="Polar residues" evidence="1">
    <location>
        <begin position="970"/>
        <end position="986"/>
    </location>
</feature>
<feature type="compositionally biased region" description="Polar residues" evidence="1">
    <location>
        <begin position="508"/>
        <end position="525"/>
    </location>
</feature>
<feature type="compositionally biased region" description="Polar residues" evidence="1">
    <location>
        <begin position="615"/>
        <end position="624"/>
    </location>
</feature>
<feature type="compositionally biased region" description="Low complexity" evidence="1">
    <location>
        <begin position="793"/>
        <end position="815"/>
    </location>
</feature>
<proteinExistence type="predicted"/>
<feature type="compositionally biased region" description="Polar residues" evidence="1">
    <location>
        <begin position="95"/>
        <end position="110"/>
    </location>
</feature>
<feature type="region of interest" description="Disordered" evidence="1">
    <location>
        <begin position="851"/>
        <end position="1043"/>
    </location>
</feature>
<feature type="compositionally biased region" description="Low complexity" evidence="1">
    <location>
        <begin position="460"/>
        <end position="472"/>
    </location>
</feature>
<feature type="region of interest" description="Disordered" evidence="1">
    <location>
        <begin position="1290"/>
        <end position="1313"/>
    </location>
</feature>
<accession>A0AAW1PYF6</accession>
<feature type="region of interest" description="Disordered" evidence="1">
    <location>
        <begin position="605"/>
        <end position="664"/>
    </location>
</feature>
<dbReference type="Proteomes" id="UP001438707">
    <property type="component" value="Unassembled WGS sequence"/>
</dbReference>
<feature type="compositionally biased region" description="Polar residues" evidence="1">
    <location>
        <begin position="277"/>
        <end position="289"/>
    </location>
</feature>
<organism evidence="2 3">
    <name type="scientific">Apatococcus lobatus</name>
    <dbReference type="NCBI Taxonomy" id="904363"/>
    <lineage>
        <taxon>Eukaryota</taxon>
        <taxon>Viridiplantae</taxon>
        <taxon>Chlorophyta</taxon>
        <taxon>core chlorophytes</taxon>
        <taxon>Trebouxiophyceae</taxon>
        <taxon>Chlorellales</taxon>
        <taxon>Chlorellaceae</taxon>
        <taxon>Apatococcus</taxon>
    </lineage>
</organism>
<feature type="compositionally biased region" description="Polar residues" evidence="1">
    <location>
        <begin position="1"/>
        <end position="17"/>
    </location>
</feature>
<feature type="compositionally biased region" description="Low complexity" evidence="1">
    <location>
        <begin position="945"/>
        <end position="956"/>
    </location>
</feature>
<feature type="compositionally biased region" description="Basic and acidic residues" evidence="1">
    <location>
        <begin position="1221"/>
        <end position="1235"/>
    </location>
</feature>
<feature type="compositionally biased region" description="Polar residues" evidence="1">
    <location>
        <begin position="1032"/>
        <end position="1041"/>
    </location>
</feature>
<feature type="compositionally biased region" description="Basic and acidic residues" evidence="1">
    <location>
        <begin position="908"/>
        <end position="926"/>
    </location>
</feature>
<feature type="compositionally biased region" description="Basic and acidic residues" evidence="1">
    <location>
        <begin position="1012"/>
        <end position="1029"/>
    </location>
</feature>
<reference evidence="2 3" key="1">
    <citation type="journal article" date="2024" name="Nat. Commun.">
        <title>Phylogenomics reveals the evolutionary origins of lichenization in chlorophyte algae.</title>
        <authorList>
            <person name="Puginier C."/>
            <person name="Libourel C."/>
            <person name="Otte J."/>
            <person name="Skaloud P."/>
            <person name="Haon M."/>
            <person name="Grisel S."/>
            <person name="Petersen M."/>
            <person name="Berrin J.G."/>
            <person name="Delaux P.M."/>
            <person name="Dal Grande F."/>
            <person name="Keller J."/>
        </authorList>
    </citation>
    <scope>NUCLEOTIDE SEQUENCE [LARGE SCALE GENOMIC DNA]</scope>
    <source>
        <strain evidence="2 3">SAG 2145</strain>
    </source>
</reference>
<feature type="compositionally biased region" description="Low complexity" evidence="1">
    <location>
        <begin position="222"/>
        <end position="238"/>
    </location>
</feature>
<feature type="compositionally biased region" description="Polar residues" evidence="1">
    <location>
        <begin position="44"/>
        <end position="60"/>
    </location>
</feature>
<evidence type="ECO:0000313" key="2">
    <source>
        <dbReference type="EMBL" id="KAK9818726.1"/>
    </source>
</evidence>
<feature type="region of interest" description="Disordered" evidence="1">
    <location>
        <begin position="707"/>
        <end position="825"/>
    </location>
</feature>
<gene>
    <name evidence="2" type="ORF">WJX74_004552</name>
</gene>
<comment type="caution">
    <text evidence="2">The sequence shown here is derived from an EMBL/GenBank/DDBJ whole genome shotgun (WGS) entry which is preliminary data.</text>
</comment>
<dbReference type="EMBL" id="JALJOS010000056">
    <property type="protein sequence ID" value="KAK9818726.1"/>
    <property type="molecule type" value="Genomic_DNA"/>
</dbReference>
<feature type="region of interest" description="Disordered" evidence="1">
    <location>
        <begin position="441"/>
        <end position="477"/>
    </location>
</feature>
<name>A0AAW1PYF6_9CHLO</name>
<feature type="region of interest" description="Disordered" evidence="1">
    <location>
        <begin position="565"/>
        <end position="587"/>
    </location>
</feature>
<feature type="compositionally biased region" description="Low complexity" evidence="1">
    <location>
        <begin position="299"/>
        <end position="310"/>
    </location>
</feature>
<feature type="compositionally biased region" description="Polar residues" evidence="1">
    <location>
        <begin position="163"/>
        <end position="176"/>
    </location>
</feature>
<keyword evidence="3" id="KW-1185">Reference proteome</keyword>